<organism evidence="5 6">
    <name type="scientific">Microbacterium paludicola</name>
    <dbReference type="NCBI Taxonomy" id="300019"/>
    <lineage>
        <taxon>Bacteria</taxon>
        <taxon>Bacillati</taxon>
        <taxon>Actinomycetota</taxon>
        <taxon>Actinomycetes</taxon>
        <taxon>Micrococcales</taxon>
        <taxon>Microbacteriaceae</taxon>
        <taxon>Microbacterium</taxon>
    </lineage>
</organism>
<dbReference type="Gene3D" id="1.10.260.40">
    <property type="entry name" value="lambda repressor-like DNA-binding domains"/>
    <property type="match status" value="1"/>
</dbReference>
<dbReference type="SMART" id="SM00354">
    <property type="entry name" value="HTH_LACI"/>
    <property type="match status" value="1"/>
</dbReference>
<comment type="caution">
    <text evidence="5">The sequence shown here is derived from an EMBL/GenBank/DDBJ whole genome shotgun (WGS) entry which is preliminary data.</text>
</comment>
<evidence type="ECO:0000313" key="6">
    <source>
        <dbReference type="Proteomes" id="UP001260188"/>
    </source>
</evidence>
<dbReference type="Pfam" id="PF13377">
    <property type="entry name" value="Peripla_BP_3"/>
    <property type="match status" value="1"/>
</dbReference>
<evidence type="ECO:0000259" key="4">
    <source>
        <dbReference type="PROSITE" id="PS50932"/>
    </source>
</evidence>
<keyword evidence="3" id="KW-0804">Transcription</keyword>
<evidence type="ECO:0000313" key="5">
    <source>
        <dbReference type="EMBL" id="MDR6166977.1"/>
    </source>
</evidence>
<sequence>MTLTEEEGAMSRPTIVDVARAAGVSRATAARVLAGATNVDPAMAAAVGREAARLGYETNFAARVLRGGRAGAIGLVIAFDELGGLSGTFFTAVMKGAAKGLSAGEVQPVLLPADHEDLDRIPRFLRSGAIDGAIVVLQHEITHLVDRLADSPVPIAWVGRPRGEIGPDPIVIDSDNYGGGVLAARALVEHGRRNIGIITGPLDMEQARERTRGWTDELARHGIEPGPIVHGDFTLDSGTAAMARLLQRVPTLDGVFACSDLMAAGAMRVLQAAGRRVPTDVSLVGFDDILLAAANDPPLTTVRQPLEEMGRAAADTLLGAIRGDDVERVQVLPTSLVHRESL</sequence>
<dbReference type="InterPro" id="IPR028082">
    <property type="entry name" value="Peripla_BP_I"/>
</dbReference>
<gene>
    <name evidence="5" type="ORF">QE367_001181</name>
</gene>
<keyword evidence="6" id="KW-1185">Reference proteome</keyword>
<feature type="domain" description="HTH lacI-type" evidence="4">
    <location>
        <begin position="13"/>
        <end position="67"/>
    </location>
</feature>
<dbReference type="InterPro" id="IPR000843">
    <property type="entry name" value="HTH_LacI"/>
</dbReference>
<protein>
    <submittedName>
        <fullName evidence="5">DNA-binding LacI/PurR family transcriptional regulator</fullName>
    </submittedName>
</protein>
<dbReference type="EMBL" id="JAVIZA010000001">
    <property type="protein sequence ID" value="MDR6166977.1"/>
    <property type="molecule type" value="Genomic_DNA"/>
</dbReference>
<dbReference type="CDD" id="cd01392">
    <property type="entry name" value="HTH_LacI"/>
    <property type="match status" value="1"/>
</dbReference>
<dbReference type="Pfam" id="PF00356">
    <property type="entry name" value="LacI"/>
    <property type="match status" value="1"/>
</dbReference>
<dbReference type="GO" id="GO:0003677">
    <property type="term" value="F:DNA binding"/>
    <property type="evidence" value="ECO:0007669"/>
    <property type="project" value="UniProtKB-KW"/>
</dbReference>
<proteinExistence type="predicted"/>
<dbReference type="PANTHER" id="PTHR30146">
    <property type="entry name" value="LACI-RELATED TRANSCRIPTIONAL REPRESSOR"/>
    <property type="match status" value="1"/>
</dbReference>
<dbReference type="InterPro" id="IPR010982">
    <property type="entry name" value="Lambda_DNA-bd_dom_sf"/>
</dbReference>
<dbReference type="Proteomes" id="UP001260188">
    <property type="component" value="Unassembled WGS sequence"/>
</dbReference>
<dbReference type="PROSITE" id="PS00356">
    <property type="entry name" value="HTH_LACI_1"/>
    <property type="match status" value="1"/>
</dbReference>
<evidence type="ECO:0000256" key="2">
    <source>
        <dbReference type="ARBA" id="ARBA00023125"/>
    </source>
</evidence>
<name>A0ABU1I0D6_9MICO</name>
<reference evidence="5 6" key="1">
    <citation type="submission" date="2023-08" db="EMBL/GenBank/DDBJ databases">
        <title>Functional and genomic diversity of the sorghum phyllosphere microbiome.</title>
        <authorList>
            <person name="Shade A."/>
        </authorList>
    </citation>
    <scope>NUCLEOTIDE SEQUENCE [LARGE SCALE GENOMIC DNA]</scope>
    <source>
        <strain evidence="5 6">SORGH_AS_0919</strain>
    </source>
</reference>
<keyword evidence="2 5" id="KW-0238">DNA-binding</keyword>
<dbReference type="CDD" id="cd06267">
    <property type="entry name" value="PBP1_LacI_sugar_binding-like"/>
    <property type="match status" value="1"/>
</dbReference>
<accession>A0ABU1I0D6</accession>
<evidence type="ECO:0000256" key="3">
    <source>
        <dbReference type="ARBA" id="ARBA00023163"/>
    </source>
</evidence>
<keyword evidence="1" id="KW-0805">Transcription regulation</keyword>
<dbReference type="PANTHER" id="PTHR30146:SF109">
    <property type="entry name" value="HTH-TYPE TRANSCRIPTIONAL REGULATOR GALS"/>
    <property type="match status" value="1"/>
</dbReference>
<dbReference type="Gene3D" id="3.40.50.2300">
    <property type="match status" value="2"/>
</dbReference>
<dbReference type="PROSITE" id="PS50932">
    <property type="entry name" value="HTH_LACI_2"/>
    <property type="match status" value="1"/>
</dbReference>
<evidence type="ECO:0000256" key="1">
    <source>
        <dbReference type="ARBA" id="ARBA00023015"/>
    </source>
</evidence>
<dbReference type="SUPFAM" id="SSF53822">
    <property type="entry name" value="Periplasmic binding protein-like I"/>
    <property type="match status" value="1"/>
</dbReference>
<dbReference type="InterPro" id="IPR046335">
    <property type="entry name" value="LacI/GalR-like_sensor"/>
</dbReference>
<dbReference type="SUPFAM" id="SSF47413">
    <property type="entry name" value="lambda repressor-like DNA-binding domains"/>
    <property type="match status" value="1"/>
</dbReference>